<keyword evidence="1" id="KW-1133">Transmembrane helix</keyword>
<organism evidence="3 4">
    <name type="scientific">Ectothiorhodospira magna</name>
    <dbReference type="NCBI Taxonomy" id="867345"/>
    <lineage>
        <taxon>Bacteria</taxon>
        <taxon>Pseudomonadati</taxon>
        <taxon>Pseudomonadota</taxon>
        <taxon>Gammaproteobacteria</taxon>
        <taxon>Chromatiales</taxon>
        <taxon>Ectothiorhodospiraceae</taxon>
        <taxon>Ectothiorhodospira</taxon>
    </lineage>
</organism>
<dbReference type="EMBL" id="FOFO01000029">
    <property type="protein sequence ID" value="SEQ40816.1"/>
    <property type="molecule type" value="Genomic_DNA"/>
</dbReference>
<keyword evidence="4" id="KW-1185">Reference proteome</keyword>
<dbReference type="Pfam" id="PF13937">
    <property type="entry name" value="DUF4212"/>
    <property type="match status" value="1"/>
</dbReference>
<evidence type="ECO:0000256" key="1">
    <source>
        <dbReference type="SAM" id="Phobius"/>
    </source>
</evidence>
<feature type="transmembrane region" description="Helical" evidence="1">
    <location>
        <begin position="86"/>
        <end position="107"/>
    </location>
</feature>
<keyword evidence="1" id="KW-0472">Membrane</keyword>
<sequence length="120" mass="13898">MSEKMRDLLKKILAEETSISAKTKEQIQQTLASAGSQSEQRSAYWKANLNILGWCLTVWFIAGFLLPIFMVDALNTMSIGGYPLGFWMAQQGSIYTFLVLIFFYAWWMNRLDKKFDVHEE</sequence>
<evidence type="ECO:0000313" key="4">
    <source>
        <dbReference type="Proteomes" id="UP000199496"/>
    </source>
</evidence>
<reference evidence="3 4" key="1">
    <citation type="submission" date="2016-10" db="EMBL/GenBank/DDBJ databases">
        <authorList>
            <person name="de Groot N.N."/>
        </authorList>
    </citation>
    <scope>NUCLEOTIDE SEQUENCE [LARGE SCALE GENOMIC DNA]</scope>
    <source>
        <strain evidence="3 4">B7-7</strain>
    </source>
</reference>
<evidence type="ECO:0000313" key="3">
    <source>
        <dbReference type="EMBL" id="SEQ40816.1"/>
    </source>
</evidence>
<accession>A0A1H9FSH3</accession>
<dbReference type="InterPro" id="IPR019886">
    <property type="entry name" value="Na_symporter_ssu"/>
</dbReference>
<dbReference type="Proteomes" id="UP000199496">
    <property type="component" value="Unassembled WGS sequence"/>
</dbReference>
<gene>
    <name evidence="3" type="ORF">SAMN05421693_12918</name>
</gene>
<keyword evidence="1" id="KW-0812">Transmembrane</keyword>
<dbReference type="AlphaFoldDB" id="A0A1H9FSH3"/>
<protein>
    <submittedName>
        <fullName evidence="3">Putative solute:sodium symporter small subunit</fullName>
    </submittedName>
</protein>
<feature type="domain" description="Sodium symporter small subunit" evidence="2">
    <location>
        <begin position="42"/>
        <end position="118"/>
    </location>
</feature>
<feature type="transmembrane region" description="Helical" evidence="1">
    <location>
        <begin position="51"/>
        <end position="74"/>
    </location>
</feature>
<name>A0A1H9FSH3_9GAMM</name>
<dbReference type="STRING" id="867345.SAMN05421693_12918"/>
<proteinExistence type="predicted"/>
<dbReference type="NCBIfam" id="TIGR03647">
    <property type="entry name" value="Na_symport_sm"/>
    <property type="match status" value="1"/>
</dbReference>
<evidence type="ECO:0000259" key="2">
    <source>
        <dbReference type="Pfam" id="PF13937"/>
    </source>
</evidence>